<reference evidence="4 5" key="1">
    <citation type="submission" date="2016-12" db="EMBL/GenBank/DDBJ databases">
        <authorList>
            <person name="Song W.-J."/>
            <person name="Kurnit D.M."/>
        </authorList>
    </citation>
    <scope>NUCLEOTIDE SEQUENCE [LARGE SCALE GENOMIC DNA]</scope>
    <source>
        <strain evidence="4 5">IMCC3135</strain>
    </source>
</reference>
<accession>A0A2Z2P2K8</accession>
<dbReference type="EMBL" id="CP018632">
    <property type="protein sequence ID" value="ASJ76861.1"/>
    <property type="molecule type" value="Genomic_DNA"/>
</dbReference>
<dbReference type="Pfam" id="PF13561">
    <property type="entry name" value="adh_short_C2"/>
    <property type="match status" value="1"/>
</dbReference>
<dbReference type="SMART" id="SM00822">
    <property type="entry name" value="PKS_KR"/>
    <property type="match status" value="1"/>
</dbReference>
<name>A0A2Z2P2K8_9GAMM</name>
<evidence type="ECO:0000313" key="4">
    <source>
        <dbReference type="EMBL" id="ASJ76861.1"/>
    </source>
</evidence>
<sequence length="241" mass="25442">MTNSILVTGSSRGIGKAIALRLAADGFTVVVHCRERRTDADSVASQIKDSGGDARVLQFDIGDTEAVNAVIEQDIESHGAYYGIVCNAGMTADAAFPALTSDDWHGVINTNLNSFYNVVKPAIMPMIRRRKAGRIVAVTSVSGIMGNRGQVNYSAAKSGLHGAVRALAMELAGRRITVNAVAPGLIETDLLDPDIIERAMPMIPMKRIGTADEVAGSVSFLCSSDAAYITRQILSVNGGMC</sequence>
<protein>
    <submittedName>
        <fullName evidence="4">3-oxoacyl-[acyl-carrier-protein] reductase FabG</fullName>
        <ecNumber evidence="4">1.1.1.100</ecNumber>
    </submittedName>
</protein>
<dbReference type="Proteomes" id="UP000250079">
    <property type="component" value="Chromosome"/>
</dbReference>
<keyword evidence="2 4" id="KW-0560">Oxidoreductase</keyword>
<evidence type="ECO:0000256" key="1">
    <source>
        <dbReference type="ARBA" id="ARBA00006484"/>
    </source>
</evidence>
<comment type="similarity">
    <text evidence="1">Belongs to the short-chain dehydrogenases/reductases (SDR) family.</text>
</comment>
<dbReference type="NCBIfam" id="TIGR01831">
    <property type="entry name" value="fabG_rel"/>
    <property type="match status" value="1"/>
</dbReference>
<dbReference type="GO" id="GO:0004316">
    <property type="term" value="F:3-oxoacyl-[acyl-carrier-protein] reductase (NADPH) activity"/>
    <property type="evidence" value="ECO:0007669"/>
    <property type="project" value="UniProtKB-EC"/>
</dbReference>
<dbReference type="InterPro" id="IPR011285">
    <property type="entry name" value="FabG-rel"/>
</dbReference>
<dbReference type="OrthoDB" id="9804774at2"/>
<dbReference type="PANTHER" id="PTHR42879">
    <property type="entry name" value="3-OXOACYL-(ACYL-CARRIER-PROTEIN) REDUCTASE"/>
    <property type="match status" value="1"/>
</dbReference>
<dbReference type="PRINTS" id="PR00081">
    <property type="entry name" value="GDHRDH"/>
</dbReference>
<evidence type="ECO:0000259" key="3">
    <source>
        <dbReference type="SMART" id="SM00822"/>
    </source>
</evidence>
<dbReference type="RefSeq" id="WP_088921575.1">
    <property type="nucleotide sequence ID" value="NZ_CP018632.1"/>
</dbReference>
<dbReference type="PANTHER" id="PTHR42879:SF2">
    <property type="entry name" value="3-OXOACYL-[ACYL-CARRIER-PROTEIN] REDUCTASE FABG"/>
    <property type="match status" value="1"/>
</dbReference>
<dbReference type="InterPro" id="IPR050259">
    <property type="entry name" value="SDR"/>
</dbReference>
<evidence type="ECO:0000256" key="2">
    <source>
        <dbReference type="ARBA" id="ARBA00023002"/>
    </source>
</evidence>
<organism evidence="4 5">
    <name type="scientific">Granulosicoccus antarcticus IMCC3135</name>
    <dbReference type="NCBI Taxonomy" id="1192854"/>
    <lineage>
        <taxon>Bacteria</taxon>
        <taxon>Pseudomonadati</taxon>
        <taxon>Pseudomonadota</taxon>
        <taxon>Gammaproteobacteria</taxon>
        <taxon>Chromatiales</taxon>
        <taxon>Granulosicoccaceae</taxon>
        <taxon>Granulosicoccus</taxon>
    </lineage>
</organism>
<dbReference type="Gene3D" id="3.40.50.720">
    <property type="entry name" value="NAD(P)-binding Rossmann-like Domain"/>
    <property type="match status" value="1"/>
</dbReference>
<dbReference type="NCBIfam" id="NF004200">
    <property type="entry name" value="PRK05653.1-5"/>
    <property type="match status" value="1"/>
</dbReference>
<dbReference type="EC" id="1.1.1.100" evidence="4"/>
<evidence type="ECO:0000313" key="5">
    <source>
        <dbReference type="Proteomes" id="UP000250079"/>
    </source>
</evidence>
<gene>
    <name evidence="4" type="primary">fabG_8</name>
    <name evidence="4" type="ORF">IMCC3135_34105</name>
</gene>
<dbReference type="PRINTS" id="PR00080">
    <property type="entry name" value="SDRFAMILY"/>
</dbReference>
<dbReference type="KEGG" id="gai:IMCC3135_34105"/>
<feature type="domain" description="Ketoreductase" evidence="3">
    <location>
        <begin position="3"/>
        <end position="189"/>
    </location>
</feature>
<proteinExistence type="inferred from homology"/>
<dbReference type="InterPro" id="IPR057326">
    <property type="entry name" value="KR_dom"/>
</dbReference>
<dbReference type="InterPro" id="IPR036291">
    <property type="entry name" value="NAD(P)-bd_dom_sf"/>
</dbReference>
<dbReference type="NCBIfam" id="NF009466">
    <property type="entry name" value="PRK12826.1-2"/>
    <property type="match status" value="1"/>
</dbReference>
<dbReference type="SUPFAM" id="SSF51735">
    <property type="entry name" value="NAD(P)-binding Rossmann-fold domains"/>
    <property type="match status" value="1"/>
</dbReference>
<dbReference type="InterPro" id="IPR002347">
    <property type="entry name" value="SDR_fam"/>
</dbReference>
<dbReference type="FunFam" id="3.40.50.720:FF:000173">
    <property type="entry name" value="3-oxoacyl-[acyl-carrier protein] reductase"/>
    <property type="match status" value="1"/>
</dbReference>
<dbReference type="AlphaFoldDB" id="A0A2Z2P2K8"/>
<keyword evidence="5" id="KW-1185">Reference proteome</keyword>